<dbReference type="Pfam" id="PF00149">
    <property type="entry name" value="Metallophos"/>
    <property type="match status" value="1"/>
</dbReference>
<dbReference type="SUPFAM" id="SSF56300">
    <property type="entry name" value="Metallo-dependent phosphatases"/>
    <property type="match status" value="1"/>
</dbReference>
<reference evidence="5 6" key="1">
    <citation type="submission" date="2016-05" db="EMBL/GenBank/DDBJ databases">
        <title>Genomic and physiological characterization of Planctopirus sp. isolated from fresh water lake.</title>
        <authorList>
            <person name="Subhash Y."/>
            <person name="Ramana C."/>
        </authorList>
    </citation>
    <scope>NUCLEOTIDE SEQUENCE [LARGE SCALE GENOMIC DNA]</scope>
    <source>
        <strain evidence="5 6">JC280</strain>
    </source>
</reference>
<dbReference type="Proteomes" id="UP000094828">
    <property type="component" value="Unassembled WGS sequence"/>
</dbReference>
<dbReference type="AlphaFoldDB" id="A0A1C3ECM3"/>
<accession>A0A1C3ECM3</accession>
<dbReference type="Gene3D" id="3.60.21.10">
    <property type="match status" value="1"/>
</dbReference>
<feature type="transmembrane region" description="Helical" evidence="3">
    <location>
        <begin position="39"/>
        <end position="61"/>
    </location>
</feature>
<evidence type="ECO:0000256" key="2">
    <source>
        <dbReference type="ARBA" id="ARBA00022801"/>
    </source>
</evidence>
<dbReference type="CDD" id="cd07385">
    <property type="entry name" value="MPP_YkuE_C"/>
    <property type="match status" value="1"/>
</dbReference>
<gene>
    <name evidence="5" type="ORF">A6X21_23190</name>
</gene>
<keyword evidence="1" id="KW-0479">Metal-binding</keyword>
<evidence type="ECO:0000259" key="4">
    <source>
        <dbReference type="Pfam" id="PF00149"/>
    </source>
</evidence>
<dbReference type="GO" id="GO:0009245">
    <property type="term" value="P:lipid A biosynthetic process"/>
    <property type="evidence" value="ECO:0007669"/>
    <property type="project" value="TreeGrafter"/>
</dbReference>
<keyword evidence="2" id="KW-0378">Hydrolase</keyword>
<organism evidence="5 6">
    <name type="scientific">Planctopirus hydrillae</name>
    <dbReference type="NCBI Taxonomy" id="1841610"/>
    <lineage>
        <taxon>Bacteria</taxon>
        <taxon>Pseudomonadati</taxon>
        <taxon>Planctomycetota</taxon>
        <taxon>Planctomycetia</taxon>
        <taxon>Planctomycetales</taxon>
        <taxon>Planctomycetaceae</taxon>
        <taxon>Planctopirus</taxon>
    </lineage>
</organism>
<dbReference type="InterPro" id="IPR051158">
    <property type="entry name" value="Metallophosphoesterase_sf"/>
</dbReference>
<dbReference type="GO" id="GO:0016020">
    <property type="term" value="C:membrane"/>
    <property type="evidence" value="ECO:0007669"/>
    <property type="project" value="GOC"/>
</dbReference>
<protein>
    <recommendedName>
        <fullName evidence="4">Calcineurin-like phosphoesterase domain-containing protein</fullName>
    </recommendedName>
</protein>
<dbReference type="GO" id="GO:0008758">
    <property type="term" value="F:UDP-2,3-diacylglucosamine hydrolase activity"/>
    <property type="evidence" value="ECO:0007669"/>
    <property type="project" value="TreeGrafter"/>
</dbReference>
<evidence type="ECO:0000313" key="5">
    <source>
        <dbReference type="EMBL" id="ODA30960.1"/>
    </source>
</evidence>
<name>A0A1C3ECM3_9PLAN</name>
<keyword evidence="3" id="KW-0812">Transmembrane</keyword>
<dbReference type="PANTHER" id="PTHR31302:SF31">
    <property type="entry name" value="PHOSPHODIESTERASE YAEI"/>
    <property type="match status" value="1"/>
</dbReference>
<proteinExistence type="predicted"/>
<dbReference type="InterPro" id="IPR029052">
    <property type="entry name" value="Metallo-depent_PP-like"/>
</dbReference>
<feature type="domain" description="Calcineurin-like phosphoesterase" evidence="4">
    <location>
        <begin position="159"/>
        <end position="316"/>
    </location>
</feature>
<dbReference type="RefSeq" id="WP_068848093.1">
    <property type="nucleotide sequence ID" value="NZ_LYDR01000095.1"/>
</dbReference>
<keyword evidence="3" id="KW-0472">Membrane</keyword>
<comment type="caution">
    <text evidence="5">The sequence shown here is derived from an EMBL/GenBank/DDBJ whole genome shotgun (WGS) entry which is preliminary data.</text>
</comment>
<dbReference type="EMBL" id="LYDR01000095">
    <property type="protein sequence ID" value="ODA30960.1"/>
    <property type="molecule type" value="Genomic_DNA"/>
</dbReference>
<dbReference type="InterPro" id="IPR004843">
    <property type="entry name" value="Calcineurin-like_PHP"/>
</dbReference>
<evidence type="ECO:0000256" key="1">
    <source>
        <dbReference type="ARBA" id="ARBA00022723"/>
    </source>
</evidence>
<evidence type="ECO:0000256" key="3">
    <source>
        <dbReference type="SAM" id="Phobius"/>
    </source>
</evidence>
<keyword evidence="6" id="KW-1185">Reference proteome</keyword>
<sequence length="396" mass="44131">MQILLLAGWIMATFGWLRPIVAAINYLSAKPYSKRTLQWIHGVLFVCAGVVGLVGAAVFAIRLLSIETLAPSILETGYLICGVGLVGWWIADVVEWQRACRRSVDEECHLQRLSWKTALQHHPGASRLLGLPGNEVLMLEVAQRIIRCEGLPEVSSGLSIAHFSDVHFREGMPLEYFRAVFEELGRLRPDLYIFTGDLHDDPDCLRWVPELFGSLHAPLGCYFVLGNHDWQADHVNARIALEDAGWIDLAGRVLPLRDPSGEIVIAGTEFPWMGDLPPFASMPDNRFRILASHTPDLWRWAVDQHVHLMLAGHTHGGQCRLPILGPVFAPSVDGVRYAGGLYKKNSMYLHVSRGISGKDRLRFGCLPEITRFVLKCSPRTELTRPKAAEASHENGS</sequence>
<evidence type="ECO:0000313" key="6">
    <source>
        <dbReference type="Proteomes" id="UP000094828"/>
    </source>
</evidence>
<dbReference type="GO" id="GO:0046872">
    <property type="term" value="F:metal ion binding"/>
    <property type="evidence" value="ECO:0007669"/>
    <property type="project" value="UniProtKB-KW"/>
</dbReference>
<dbReference type="PANTHER" id="PTHR31302">
    <property type="entry name" value="TRANSMEMBRANE PROTEIN WITH METALLOPHOSPHOESTERASE DOMAIN-RELATED"/>
    <property type="match status" value="1"/>
</dbReference>
<keyword evidence="3" id="KW-1133">Transmembrane helix</keyword>
<dbReference type="OrthoDB" id="9780884at2"/>